<organism evidence="4 5">
    <name type="scientific">Bifidobacterium apri</name>
    <dbReference type="NCBI Taxonomy" id="1769423"/>
    <lineage>
        <taxon>Bacteria</taxon>
        <taxon>Bacillati</taxon>
        <taxon>Actinomycetota</taxon>
        <taxon>Actinomycetes</taxon>
        <taxon>Bifidobacteriales</taxon>
        <taxon>Bifidobacteriaceae</taxon>
        <taxon>Bifidobacterium</taxon>
    </lineage>
</organism>
<comment type="caution">
    <text evidence="4">The sequence shown here is derived from an EMBL/GenBank/DDBJ whole genome shotgun (WGS) entry which is preliminary data.</text>
</comment>
<protein>
    <submittedName>
        <fullName evidence="4">Amino acid ABC transporter substrate-binding protein</fullName>
    </submittedName>
</protein>
<feature type="signal peptide" evidence="2">
    <location>
        <begin position="1"/>
        <end position="23"/>
    </location>
</feature>
<gene>
    <name evidence="4" type="ORF">DSM100238_0277</name>
</gene>
<dbReference type="PANTHER" id="PTHR35936">
    <property type="entry name" value="MEMBRANE-BOUND LYTIC MUREIN TRANSGLYCOSYLASE F"/>
    <property type="match status" value="1"/>
</dbReference>
<proteinExistence type="predicted"/>
<name>A0A6A2VWN9_9BIFI</name>
<keyword evidence="1 2" id="KW-0732">Signal</keyword>
<feature type="domain" description="Solute-binding protein family 3/N-terminal" evidence="3">
    <location>
        <begin position="44"/>
        <end position="279"/>
    </location>
</feature>
<dbReference type="OrthoDB" id="9814902at2"/>
<dbReference type="Pfam" id="PF00497">
    <property type="entry name" value="SBP_bac_3"/>
    <property type="match status" value="1"/>
</dbReference>
<evidence type="ECO:0000313" key="4">
    <source>
        <dbReference type="EMBL" id="KAB8301958.1"/>
    </source>
</evidence>
<evidence type="ECO:0000313" key="5">
    <source>
        <dbReference type="Proteomes" id="UP000440041"/>
    </source>
</evidence>
<dbReference type="PROSITE" id="PS51257">
    <property type="entry name" value="PROKAR_LIPOPROTEIN"/>
    <property type="match status" value="1"/>
</dbReference>
<evidence type="ECO:0000256" key="2">
    <source>
        <dbReference type="SAM" id="SignalP"/>
    </source>
</evidence>
<dbReference type="InterPro" id="IPR001638">
    <property type="entry name" value="Solute-binding_3/MltF_N"/>
</dbReference>
<dbReference type="Gene3D" id="3.40.190.10">
    <property type="entry name" value="Periplasmic binding protein-like II"/>
    <property type="match status" value="2"/>
</dbReference>
<dbReference type="AlphaFoldDB" id="A0A6A2VWN9"/>
<keyword evidence="5" id="KW-1185">Reference proteome</keyword>
<reference evidence="4 5" key="1">
    <citation type="submission" date="2019-09" db="EMBL/GenBank/DDBJ databases">
        <title>Characterization of the phylogenetic diversity of two novel species belonging to the genus Bifidobacterium: Bifidobacterium cebidarum sp. nov. and Bifidobacterium leontopitheci sp. nov.</title>
        <authorList>
            <person name="Lugli G.A."/>
            <person name="Duranti S."/>
            <person name="Milani C."/>
            <person name="Turroni F."/>
            <person name="Ventura M."/>
        </authorList>
    </citation>
    <scope>NUCLEOTIDE SEQUENCE [LARGE SCALE GENOMIC DNA]</scope>
    <source>
        <strain evidence="4 5">DSM 100238</strain>
    </source>
</reference>
<evidence type="ECO:0000256" key="1">
    <source>
        <dbReference type="ARBA" id="ARBA00022729"/>
    </source>
</evidence>
<evidence type="ECO:0000259" key="3">
    <source>
        <dbReference type="SMART" id="SM00062"/>
    </source>
</evidence>
<dbReference type="EMBL" id="WBSO01000001">
    <property type="protein sequence ID" value="KAB8301958.1"/>
    <property type="molecule type" value="Genomic_DNA"/>
</dbReference>
<dbReference type="SUPFAM" id="SSF53850">
    <property type="entry name" value="Periplasmic binding protein-like II"/>
    <property type="match status" value="1"/>
</dbReference>
<dbReference type="Proteomes" id="UP000440041">
    <property type="component" value="Unassembled WGS sequence"/>
</dbReference>
<feature type="chain" id="PRO_5039041238" evidence="2">
    <location>
        <begin position="24"/>
        <end position="294"/>
    </location>
</feature>
<dbReference type="SMART" id="SM00062">
    <property type="entry name" value="PBPb"/>
    <property type="match status" value="1"/>
</dbReference>
<accession>A0A6A2VWN9</accession>
<dbReference type="PANTHER" id="PTHR35936:SF18">
    <property type="entry name" value="L-CYSTINE-BINDING PROTEIN TCYJ"/>
    <property type="match status" value="1"/>
</dbReference>
<dbReference type="RefSeq" id="WP_152354922.1">
    <property type="nucleotide sequence ID" value="NZ_JBHLXF010000037.1"/>
</dbReference>
<sequence length="294" mass="31502">MTIGQRRNRVITVLAAALAFAVAAPTLSGCGAADASTSSTAVKVVNVATSGGPAPYILKGKDGKLDGQNIELLRAIFAKLPQYKLNIQTVDFSAIFSGLDSGRYDMGVNNFAKTAEREKRYTFSLPLYNKQYAVATTSGSGITTVTGLESFAGKTLIQSPTNNVGVALKAYNDKHADAQITLKFSQSDLGAMLSEVAAGRADGSINDVPVNNYYAHTLDLDLKQFIIQGDNELAGISSSYFIFPKDADKQLVSDVNNTFIALVKDGTSKKINNKWFYTDLTPKLSDLQSENEQG</sequence>